<dbReference type="Gene3D" id="3.40.190.290">
    <property type="match status" value="1"/>
</dbReference>
<dbReference type="STRING" id="1177982.SAMN04489711_10886"/>
<dbReference type="PRINTS" id="PR00039">
    <property type="entry name" value="HTHLYSR"/>
</dbReference>
<evidence type="ECO:0000256" key="2">
    <source>
        <dbReference type="ARBA" id="ARBA00023015"/>
    </source>
</evidence>
<keyword evidence="2" id="KW-0805">Transcription regulation</keyword>
<dbReference type="InterPro" id="IPR058163">
    <property type="entry name" value="LysR-type_TF_proteobact-type"/>
</dbReference>
<name>A0A1I2ESH1_9BURK</name>
<dbReference type="GO" id="GO:0003700">
    <property type="term" value="F:DNA-binding transcription factor activity"/>
    <property type="evidence" value="ECO:0007669"/>
    <property type="project" value="InterPro"/>
</dbReference>
<dbReference type="InterPro" id="IPR036390">
    <property type="entry name" value="WH_DNA-bd_sf"/>
</dbReference>
<evidence type="ECO:0000313" key="7">
    <source>
        <dbReference type="EMBL" id="SFE95775.1"/>
    </source>
</evidence>
<dbReference type="SUPFAM" id="SSF53850">
    <property type="entry name" value="Periplasmic binding protein-like II"/>
    <property type="match status" value="1"/>
</dbReference>
<dbReference type="FunFam" id="1.10.10.10:FF:000001">
    <property type="entry name" value="LysR family transcriptional regulator"/>
    <property type="match status" value="1"/>
</dbReference>
<dbReference type="PANTHER" id="PTHR30537">
    <property type="entry name" value="HTH-TYPE TRANSCRIPTIONAL REGULATOR"/>
    <property type="match status" value="1"/>
</dbReference>
<feature type="region of interest" description="Disordered" evidence="5">
    <location>
        <begin position="1"/>
        <end position="23"/>
    </location>
</feature>
<dbReference type="EMBL" id="FONX01000008">
    <property type="protein sequence ID" value="SFE95775.1"/>
    <property type="molecule type" value="Genomic_DNA"/>
</dbReference>
<dbReference type="InterPro" id="IPR000847">
    <property type="entry name" value="LysR_HTH_N"/>
</dbReference>
<protein>
    <submittedName>
        <fullName evidence="7">DNA-binding transcriptional regulator, LysR family</fullName>
    </submittedName>
</protein>
<dbReference type="SUPFAM" id="SSF46785">
    <property type="entry name" value="Winged helix' DNA-binding domain"/>
    <property type="match status" value="1"/>
</dbReference>
<accession>A0A1I2ESH1</accession>
<evidence type="ECO:0000256" key="4">
    <source>
        <dbReference type="ARBA" id="ARBA00023163"/>
    </source>
</evidence>
<reference evidence="8" key="1">
    <citation type="submission" date="2016-10" db="EMBL/GenBank/DDBJ databases">
        <authorList>
            <person name="Varghese N."/>
            <person name="Submissions S."/>
        </authorList>
    </citation>
    <scope>NUCLEOTIDE SEQUENCE [LARGE SCALE GENOMIC DNA]</scope>
    <source>
        <strain evidence="8">DSM 27981</strain>
    </source>
</reference>
<dbReference type="Gene3D" id="1.10.10.10">
    <property type="entry name" value="Winged helix-like DNA-binding domain superfamily/Winged helix DNA-binding domain"/>
    <property type="match status" value="1"/>
</dbReference>
<keyword evidence="4" id="KW-0804">Transcription</keyword>
<dbReference type="Pfam" id="PF03466">
    <property type="entry name" value="LysR_substrate"/>
    <property type="match status" value="1"/>
</dbReference>
<keyword evidence="8" id="KW-1185">Reference proteome</keyword>
<dbReference type="GO" id="GO:0043565">
    <property type="term" value="F:sequence-specific DNA binding"/>
    <property type="evidence" value="ECO:0007669"/>
    <property type="project" value="TreeGrafter"/>
</dbReference>
<proteinExistence type="inferred from homology"/>
<dbReference type="GO" id="GO:0006351">
    <property type="term" value="P:DNA-templated transcription"/>
    <property type="evidence" value="ECO:0007669"/>
    <property type="project" value="TreeGrafter"/>
</dbReference>
<evidence type="ECO:0000313" key="8">
    <source>
        <dbReference type="Proteomes" id="UP000199119"/>
    </source>
</evidence>
<sequence length="338" mass="36229">MPASAPARPSVPEPALVPLPGGGLADGHRSADLETLVLVAERGSLSAAARHLGVSPSAVSKAMSRLETRLGVQLLQRSTRRVLLTPEGTQLCQGAKRLLADLAELEAEVAARSEPRGTVRISASTSTGTVLLLPLVPRLLEALPGLSLDLHFSDQVVDLAEAGIDIAIRWGALPASDVIARLLGRTRQVVVASPAYLARCGMPAHPQDLQRHVRLGWNYPRAIAHWPFLVEGRRVAVDAGQVIRVNDGDVMRQLALQGTGLARLSLYHAWDDLVQGRLVPVLDAFDCGDLEPIHAVYVGRPDRLPPRTRAVLDFLQAHVDLRYAEARWAPAVQGAPAG</sequence>
<dbReference type="AlphaFoldDB" id="A0A1I2ESH1"/>
<dbReference type="PROSITE" id="PS50931">
    <property type="entry name" value="HTH_LYSR"/>
    <property type="match status" value="1"/>
</dbReference>
<comment type="similarity">
    <text evidence="1">Belongs to the LysR transcriptional regulatory family.</text>
</comment>
<keyword evidence="3 7" id="KW-0238">DNA-binding</keyword>
<feature type="domain" description="HTH lysR-type" evidence="6">
    <location>
        <begin position="28"/>
        <end position="85"/>
    </location>
</feature>
<dbReference type="PANTHER" id="PTHR30537:SF71">
    <property type="entry name" value="TRANSCRIPTIONAL REGULATORY PROTEIN"/>
    <property type="match status" value="1"/>
</dbReference>
<dbReference type="OrthoDB" id="8993884at2"/>
<evidence type="ECO:0000256" key="1">
    <source>
        <dbReference type="ARBA" id="ARBA00009437"/>
    </source>
</evidence>
<dbReference type="InterPro" id="IPR036388">
    <property type="entry name" value="WH-like_DNA-bd_sf"/>
</dbReference>
<dbReference type="RefSeq" id="WP_092939910.1">
    <property type="nucleotide sequence ID" value="NZ_FONX01000008.1"/>
</dbReference>
<organism evidence="7 8">
    <name type="scientific">Paracidovorax wautersii</name>
    <dbReference type="NCBI Taxonomy" id="1177982"/>
    <lineage>
        <taxon>Bacteria</taxon>
        <taxon>Pseudomonadati</taxon>
        <taxon>Pseudomonadota</taxon>
        <taxon>Betaproteobacteria</taxon>
        <taxon>Burkholderiales</taxon>
        <taxon>Comamonadaceae</taxon>
        <taxon>Paracidovorax</taxon>
    </lineage>
</organism>
<dbReference type="Pfam" id="PF00126">
    <property type="entry name" value="HTH_1"/>
    <property type="match status" value="1"/>
</dbReference>
<dbReference type="InterPro" id="IPR005119">
    <property type="entry name" value="LysR_subst-bd"/>
</dbReference>
<dbReference type="Proteomes" id="UP000199119">
    <property type="component" value="Unassembled WGS sequence"/>
</dbReference>
<evidence type="ECO:0000256" key="3">
    <source>
        <dbReference type="ARBA" id="ARBA00023125"/>
    </source>
</evidence>
<evidence type="ECO:0000259" key="6">
    <source>
        <dbReference type="PROSITE" id="PS50931"/>
    </source>
</evidence>
<evidence type="ECO:0000256" key="5">
    <source>
        <dbReference type="SAM" id="MobiDB-lite"/>
    </source>
</evidence>
<gene>
    <name evidence="7" type="ORF">SAMN04489711_10886</name>
</gene>